<dbReference type="Pfam" id="PF00307">
    <property type="entry name" value="CH"/>
    <property type="match status" value="1"/>
</dbReference>
<feature type="compositionally biased region" description="Basic and acidic residues" evidence="1">
    <location>
        <begin position="1014"/>
        <end position="1038"/>
    </location>
</feature>
<feature type="compositionally biased region" description="Basic and acidic residues" evidence="1">
    <location>
        <begin position="399"/>
        <end position="413"/>
    </location>
</feature>
<feature type="region of interest" description="Disordered" evidence="1">
    <location>
        <begin position="726"/>
        <end position="765"/>
    </location>
</feature>
<dbReference type="AlphaFoldDB" id="A0A556VVG0"/>
<dbReference type="InterPro" id="IPR036872">
    <property type="entry name" value="CH_dom_sf"/>
</dbReference>
<feature type="compositionally biased region" description="Polar residues" evidence="1">
    <location>
        <begin position="572"/>
        <end position="589"/>
    </location>
</feature>
<feature type="region of interest" description="Disordered" evidence="1">
    <location>
        <begin position="826"/>
        <end position="847"/>
    </location>
</feature>
<sequence>MEVRGGIRMDTCRLIIRKSQFAPLNTGAGQKAELCKSFMLSDKPLLLEASLDKDDPHGDEFEDKDWTFVIENVTEATLKLSLSCVFLREGKATRFSDTDDLTMTPTVTSDLLQPCPFNASPSKPALSADSQTGTSWSSAVCDPVTPVPLLISPDLDAFCEPVSAPAAFSDPPVTPQSTSVAPEHLKYTLKSAPPADSSPSIGTDSSSSDRLSGSSLTPPAHHALLSDSLQVSQSETDSVLAQCPDEHSLGSEPKGGQSAGLPVSEDRENVVETLSLPPPWLFSVSVCPSVSSVPGRSHGDIWWTERPPLAEVEPDFKEQDFNTVFETLPPFTVQDVEKKSAVSRETTLPTESQSEEQTPVSTMPPLFITEDDEEPREEPHEGVDVKVEGKQLIEQWGEDESRRKVQEPDDENKVLAGEASPSADQDETSSETSGLVKGIIGVLYKSYETVTSMLMQTSPSTKNSEHGLESFEENQLEICPPEAFCDQNFKAAEKMTEEHDKNLIIEEVSSQISCAEVSHVTLSSGHAGRSLVDSLRLAASEVEKKATRQPESETKNSKRTVRKLKISKESSSDNSDLNIQKSRNPSPYSGRNPDINAGEFHVTDEVPPLKELNTAEIAREEQNATKNNVVTPDLQRNEAVVRPSLMSYSVEGELEFETGQENMGTVWLAELYMDEGLKEPPAWTEIISTQSAAVFLNSQAEKTNLPQPPESTQGGAAVQEDIVSPQHNLNKGSGSKNEEPTRGSTISPSEHANKANTQAKHIVPQTNRELLIKLASDPSKSKTATYQSDDVKPFTATEKSADLTGCSGPREDQLDKVKPAFAEARHKLDHVSRPLGTSQNQTDDGSRSLEIAEELRDSIKWSLEAEIKQLNDVEDQPGDADTHVKKDQTDYGIRVNVHESRSRSSGTVNEELKDVLRFQEIAENQPDGCLRLSGTVKDLEQSLGDAKEQSDVAYTGSAVKEQPDVEQGAAKIQLDVQRPLEAATEQPEEVRKFIALSKEKLDDITSVVELKRKESDIGTRNVRDPSHDVKVDPSHPDENSTSSLSEATKEPSAGSEESFLLEKICQMAEDADTSPLSLCVLVPRSRKRLVPSETDFDLLPTPPLPNFHIPTTAVDHPGQIGLPVPEVTVTDEDPTAELHAEGTEMCVGRKGRVVGKEEKKKEDKISDAIYTTSVKVPAEKVEDQLKEVQESALSTALFLDLPNQVSSSESLLQWCQEITQGYNGVKVTNFSTSWRNGLAFCAILHHFHPDKM</sequence>
<feature type="compositionally biased region" description="Basic and acidic residues" evidence="1">
    <location>
        <begin position="377"/>
        <end position="391"/>
    </location>
</feature>
<reference evidence="3 4" key="1">
    <citation type="journal article" date="2019" name="Genome Biol. Evol.">
        <title>Whole-Genome Sequencing of the Giant Devil Catfish, Bagarius yarrelli.</title>
        <authorList>
            <person name="Jiang W."/>
            <person name="Lv Y."/>
            <person name="Cheng L."/>
            <person name="Yang K."/>
            <person name="Chao B."/>
            <person name="Wang X."/>
            <person name="Li Y."/>
            <person name="Pan X."/>
            <person name="You X."/>
            <person name="Zhang Y."/>
            <person name="Yang J."/>
            <person name="Li J."/>
            <person name="Zhang X."/>
            <person name="Liu S."/>
            <person name="Sun C."/>
            <person name="Yang J."/>
            <person name="Shi Q."/>
        </authorList>
    </citation>
    <scope>NUCLEOTIDE SEQUENCE [LARGE SCALE GENOMIC DNA]</scope>
    <source>
        <strain evidence="3">JWS20170419001</strain>
        <tissue evidence="3">Muscle</tissue>
    </source>
</reference>
<dbReference type="PANTHER" id="PTHR23167:SF42">
    <property type="entry name" value="EH DOMAIN-BINDING PROTEIN 1-LIKE PROTEIN 1"/>
    <property type="match status" value="1"/>
</dbReference>
<dbReference type="InterPro" id="IPR001715">
    <property type="entry name" value="CH_dom"/>
</dbReference>
<feature type="compositionally biased region" description="Basic and acidic residues" evidence="1">
    <location>
        <begin position="542"/>
        <end position="556"/>
    </location>
</feature>
<evidence type="ECO:0000313" key="3">
    <source>
        <dbReference type="EMBL" id="TTW73461.1"/>
    </source>
</evidence>
<feature type="region of interest" description="Disordered" evidence="1">
    <location>
        <begin position="336"/>
        <end position="433"/>
    </location>
</feature>
<feature type="compositionally biased region" description="Polar residues" evidence="1">
    <location>
        <begin position="343"/>
        <end position="361"/>
    </location>
</feature>
<accession>A0A556VVG0</accession>
<organism evidence="3 4">
    <name type="scientific">Bagarius yarrelli</name>
    <name type="common">Goonch</name>
    <name type="synonym">Bagrus yarrelli</name>
    <dbReference type="NCBI Taxonomy" id="175774"/>
    <lineage>
        <taxon>Eukaryota</taxon>
        <taxon>Metazoa</taxon>
        <taxon>Chordata</taxon>
        <taxon>Craniata</taxon>
        <taxon>Vertebrata</taxon>
        <taxon>Euteleostomi</taxon>
        <taxon>Actinopterygii</taxon>
        <taxon>Neopterygii</taxon>
        <taxon>Teleostei</taxon>
        <taxon>Ostariophysi</taxon>
        <taxon>Siluriformes</taxon>
        <taxon>Sisoridae</taxon>
        <taxon>Sisorinae</taxon>
        <taxon>Bagarius</taxon>
    </lineage>
</organism>
<feature type="domain" description="Calponin-homology (CH)" evidence="2">
    <location>
        <begin position="1205"/>
        <end position="1252"/>
    </location>
</feature>
<dbReference type="PROSITE" id="PS50021">
    <property type="entry name" value="CH"/>
    <property type="match status" value="1"/>
</dbReference>
<dbReference type="SUPFAM" id="SSF47576">
    <property type="entry name" value="Calponin-homology domain, CH-domain"/>
    <property type="match status" value="1"/>
</dbReference>
<feature type="region of interest" description="Disordered" evidence="1">
    <location>
        <begin position="1014"/>
        <end position="1056"/>
    </location>
</feature>
<dbReference type="EMBL" id="VCAZ01000304">
    <property type="protein sequence ID" value="TTW73461.1"/>
    <property type="molecule type" value="Genomic_DNA"/>
</dbReference>
<dbReference type="Proteomes" id="UP000319801">
    <property type="component" value="Unassembled WGS sequence"/>
</dbReference>
<evidence type="ECO:0000313" key="4">
    <source>
        <dbReference type="Proteomes" id="UP000319801"/>
    </source>
</evidence>
<feature type="compositionally biased region" description="Low complexity" evidence="1">
    <location>
        <begin position="197"/>
        <end position="218"/>
    </location>
</feature>
<feature type="region of interest" description="Disordered" evidence="1">
    <location>
        <begin position="542"/>
        <end position="608"/>
    </location>
</feature>
<evidence type="ECO:0000256" key="1">
    <source>
        <dbReference type="SAM" id="MobiDB-lite"/>
    </source>
</evidence>
<comment type="caution">
    <text evidence="3">The sequence shown here is derived from an EMBL/GenBank/DDBJ whole genome shotgun (WGS) entry which is preliminary data.</text>
</comment>
<protein>
    <submittedName>
        <fullName evidence="3">EH domain-binding protein 1-like protein 1</fullName>
    </submittedName>
</protein>
<feature type="region of interest" description="Disordered" evidence="1">
    <location>
        <begin position="190"/>
        <end position="264"/>
    </location>
</feature>
<dbReference type="InterPro" id="IPR050540">
    <property type="entry name" value="F-actin_Monoox_Mical"/>
</dbReference>
<feature type="compositionally biased region" description="Polar residues" evidence="1">
    <location>
        <begin position="227"/>
        <end position="239"/>
    </location>
</feature>
<dbReference type="Gene3D" id="1.10.418.10">
    <property type="entry name" value="Calponin-like domain"/>
    <property type="match status" value="1"/>
</dbReference>
<keyword evidence="4" id="KW-1185">Reference proteome</keyword>
<name>A0A556VVG0_BAGYA</name>
<dbReference type="OrthoDB" id="5972258at2759"/>
<feature type="compositionally biased region" description="Polar residues" evidence="1">
    <location>
        <begin position="726"/>
        <end position="735"/>
    </location>
</feature>
<feature type="compositionally biased region" description="Polar residues" evidence="1">
    <location>
        <begin position="742"/>
        <end position="765"/>
    </location>
</feature>
<proteinExistence type="predicted"/>
<evidence type="ECO:0000259" key="2">
    <source>
        <dbReference type="PROSITE" id="PS50021"/>
    </source>
</evidence>
<gene>
    <name evidence="3" type="ORF">Baya_16456</name>
</gene>
<dbReference type="PANTHER" id="PTHR23167">
    <property type="entry name" value="CALPONIN HOMOLOGY DOMAIN-CONTAINING PROTEIN DDB_G0272472-RELATED"/>
    <property type="match status" value="1"/>
</dbReference>